<evidence type="ECO:0000313" key="2">
    <source>
        <dbReference type="EMBL" id="KAK5643338.1"/>
    </source>
</evidence>
<dbReference type="SUPFAM" id="SSF56349">
    <property type="entry name" value="DNA breaking-rejoining enzymes"/>
    <property type="match status" value="1"/>
</dbReference>
<keyword evidence="3" id="KW-1185">Reference proteome</keyword>
<dbReference type="EMBL" id="JAVRBK010000005">
    <property type="protein sequence ID" value="KAK5643338.1"/>
    <property type="molecule type" value="Genomic_DNA"/>
</dbReference>
<comment type="caution">
    <text evidence="2">The sequence shown here is derived from an EMBL/GenBank/DDBJ whole genome shotgun (WGS) entry which is preliminary data.</text>
</comment>
<evidence type="ECO:0000313" key="3">
    <source>
        <dbReference type="Proteomes" id="UP001329430"/>
    </source>
</evidence>
<sequence length="159" mass="17970">MYSILRATISIKHNVDIKNFSNLIAFLKRQGEGYRSKKSKVLTKEDFNNFLLQADDQMYLALKVILIVRVSGGCRKDELLKDELLIDNVEDLGSCFKICISDTKTKRSRTFVITKGLVEIVRKYTSGGLGGGDWVIPPPPKNFSFAYLFLFLVNLVGDL</sequence>
<reference evidence="2 3" key="1">
    <citation type="journal article" date="2024" name="Insects">
        <title>An Improved Chromosome-Level Genome Assembly of the Firefly Pyrocoelia pectoralis.</title>
        <authorList>
            <person name="Fu X."/>
            <person name="Meyer-Rochow V.B."/>
            <person name="Ballantyne L."/>
            <person name="Zhu X."/>
        </authorList>
    </citation>
    <scope>NUCLEOTIDE SEQUENCE [LARGE SCALE GENOMIC DNA]</scope>
    <source>
        <strain evidence="2">XCY_ONT2</strain>
    </source>
</reference>
<dbReference type="InterPro" id="IPR013762">
    <property type="entry name" value="Integrase-like_cat_sf"/>
</dbReference>
<proteinExistence type="predicted"/>
<dbReference type="GO" id="GO:0003677">
    <property type="term" value="F:DNA binding"/>
    <property type="evidence" value="ECO:0007669"/>
    <property type="project" value="InterPro"/>
</dbReference>
<organism evidence="2 3">
    <name type="scientific">Pyrocoelia pectoralis</name>
    <dbReference type="NCBI Taxonomy" id="417401"/>
    <lineage>
        <taxon>Eukaryota</taxon>
        <taxon>Metazoa</taxon>
        <taxon>Ecdysozoa</taxon>
        <taxon>Arthropoda</taxon>
        <taxon>Hexapoda</taxon>
        <taxon>Insecta</taxon>
        <taxon>Pterygota</taxon>
        <taxon>Neoptera</taxon>
        <taxon>Endopterygota</taxon>
        <taxon>Coleoptera</taxon>
        <taxon>Polyphaga</taxon>
        <taxon>Elateriformia</taxon>
        <taxon>Elateroidea</taxon>
        <taxon>Lampyridae</taxon>
        <taxon>Lampyrinae</taxon>
        <taxon>Pyrocoelia</taxon>
    </lineage>
</organism>
<keyword evidence="1" id="KW-0233">DNA recombination</keyword>
<dbReference type="GO" id="GO:0006310">
    <property type="term" value="P:DNA recombination"/>
    <property type="evidence" value="ECO:0007669"/>
    <property type="project" value="UniProtKB-KW"/>
</dbReference>
<evidence type="ECO:0000256" key="1">
    <source>
        <dbReference type="ARBA" id="ARBA00023172"/>
    </source>
</evidence>
<dbReference type="InterPro" id="IPR011010">
    <property type="entry name" value="DNA_brk_join_enz"/>
</dbReference>
<gene>
    <name evidence="2" type="ORF">RI129_007183</name>
</gene>
<dbReference type="Gene3D" id="1.10.443.10">
    <property type="entry name" value="Intergrase catalytic core"/>
    <property type="match status" value="1"/>
</dbReference>
<dbReference type="GO" id="GO:0015074">
    <property type="term" value="P:DNA integration"/>
    <property type="evidence" value="ECO:0007669"/>
    <property type="project" value="InterPro"/>
</dbReference>
<name>A0AAN7VDL1_9COLE</name>
<dbReference type="AlphaFoldDB" id="A0AAN7VDL1"/>
<accession>A0AAN7VDL1</accession>
<protein>
    <submittedName>
        <fullName evidence="2">Uncharacterized protein</fullName>
    </submittedName>
</protein>
<dbReference type="Proteomes" id="UP001329430">
    <property type="component" value="Chromosome 5"/>
</dbReference>